<organism evidence="3 4">
    <name type="scientific">Neogemmobacter tilapiae</name>
    <dbReference type="NCBI Taxonomy" id="875041"/>
    <lineage>
        <taxon>Bacteria</taxon>
        <taxon>Pseudomonadati</taxon>
        <taxon>Pseudomonadota</taxon>
        <taxon>Alphaproteobacteria</taxon>
        <taxon>Rhodobacterales</taxon>
        <taxon>Paracoccaceae</taxon>
        <taxon>Neogemmobacter</taxon>
    </lineage>
</organism>
<name>A0A918TND6_9RHOB</name>
<feature type="chain" id="PRO_5037296345" description="DUF4424 domain-containing protein" evidence="1">
    <location>
        <begin position="18"/>
        <end position="347"/>
    </location>
</feature>
<proteinExistence type="predicted"/>
<sequence length="347" mass="37932">MWRNLLLSLALASPALANDGFGGLSATGLTFGQTEAVAMVEEDLFISPTKVKVSYVFENQTAQDVTGEVIFPLPPIGLAGLYYSPFNLPEDVRRANFLNFHAVVDGVEVPVTLDRIAVIEPPWEENRPSSEQYDTPGRDVTVELAGLSIPLSVDLDEVTAAIQAGGQATIQALTAKGLLEYYPAEGDSPEQIVPVWSVVMRYHWTQTFPAGQKLTIAHDYDNLPSGGLLGWEDPLPDYMAEYEDRYCVDAGTSRAMSKATAYTDSDGNSYSMGSAYMMSYVLRTANSWAGPIGKFRLTVDKAAPENVVSLCADGIKKTGPTTFVWEQTNFTPDRDLEILLMQPIPRQ</sequence>
<dbReference type="Pfam" id="PF14415">
    <property type="entry name" value="DUF4424"/>
    <property type="match status" value="1"/>
</dbReference>
<dbReference type="AlphaFoldDB" id="A0A918TND6"/>
<reference evidence="3" key="1">
    <citation type="journal article" date="2014" name="Int. J. Syst. Evol. Microbiol.">
        <title>Complete genome sequence of Corynebacterium casei LMG S-19264T (=DSM 44701T), isolated from a smear-ripened cheese.</title>
        <authorList>
            <consortium name="US DOE Joint Genome Institute (JGI-PGF)"/>
            <person name="Walter F."/>
            <person name="Albersmeier A."/>
            <person name="Kalinowski J."/>
            <person name="Ruckert C."/>
        </authorList>
    </citation>
    <scope>NUCLEOTIDE SEQUENCE</scope>
    <source>
        <strain evidence="3">KCTC 23310</strain>
    </source>
</reference>
<evidence type="ECO:0000256" key="1">
    <source>
        <dbReference type="SAM" id="SignalP"/>
    </source>
</evidence>
<dbReference type="InterPro" id="IPR025538">
    <property type="entry name" value="DUF4424"/>
</dbReference>
<evidence type="ECO:0000313" key="4">
    <source>
        <dbReference type="Proteomes" id="UP000638981"/>
    </source>
</evidence>
<dbReference type="RefSeq" id="WP_189411321.1">
    <property type="nucleotide sequence ID" value="NZ_BMYJ01000005.1"/>
</dbReference>
<comment type="caution">
    <text evidence="3">The sequence shown here is derived from an EMBL/GenBank/DDBJ whole genome shotgun (WGS) entry which is preliminary data.</text>
</comment>
<accession>A0A918TND6</accession>
<protein>
    <recommendedName>
        <fullName evidence="2">DUF4424 domain-containing protein</fullName>
    </recommendedName>
</protein>
<reference evidence="3" key="2">
    <citation type="submission" date="2020-09" db="EMBL/GenBank/DDBJ databases">
        <authorList>
            <person name="Sun Q."/>
            <person name="Kim S."/>
        </authorList>
    </citation>
    <scope>NUCLEOTIDE SEQUENCE</scope>
    <source>
        <strain evidence="3">KCTC 23310</strain>
    </source>
</reference>
<dbReference type="EMBL" id="BMYJ01000005">
    <property type="protein sequence ID" value="GHC55403.1"/>
    <property type="molecule type" value="Genomic_DNA"/>
</dbReference>
<gene>
    <name evidence="3" type="ORF">GCM10007315_17910</name>
</gene>
<feature type="domain" description="DUF4424" evidence="2">
    <location>
        <begin position="17"/>
        <end position="339"/>
    </location>
</feature>
<feature type="signal peptide" evidence="1">
    <location>
        <begin position="1"/>
        <end position="17"/>
    </location>
</feature>
<evidence type="ECO:0000313" key="3">
    <source>
        <dbReference type="EMBL" id="GHC55403.1"/>
    </source>
</evidence>
<evidence type="ECO:0000259" key="2">
    <source>
        <dbReference type="Pfam" id="PF14415"/>
    </source>
</evidence>
<keyword evidence="1" id="KW-0732">Signal</keyword>
<dbReference type="Gene3D" id="2.60.40.3680">
    <property type="match status" value="2"/>
</dbReference>
<keyword evidence="4" id="KW-1185">Reference proteome</keyword>
<dbReference type="Proteomes" id="UP000638981">
    <property type="component" value="Unassembled WGS sequence"/>
</dbReference>